<proteinExistence type="predicted"/>
<dbReference type="Pfam" id="PF18545">
    <property type="entry name" value="HalOD1"/>
    <property type="match status" value="1"/>
</dbReference>
<organism evidence="2 3">
    <name type="scientific">Natrinema thermotolerans</name>
    <dbReference type="NCBI Taxonomy" id="121872"/>
    <lineage>
        <taxon>Archaea</taxon>
        <taxon>Methanobacteriati</taxon>
        <taxon>Methanobacteriota</taxon>
        <taxon>Stenosarchaea group</taxon>
        <taxon>Halobacteria</taxon>
        <taxon>Halobacteriales</taxon>
        <taxon>Natrialbaceae</taxon>
        <taxon>Natrinema</taxon>
    </lineage>
</organism>
<dbReference type="EMBL" id="CP101873">
    <property type="protein sequence ID" value="WMT08978.1"/>
    <property type="molecule type" value="Genomic_DNA"/>
</dbReference>
<dbReference type="InterPro" id="IPR040624">
    <property type="entry name" value="HalOD1"/>
</dbReference>
<feature type="domain" description="Halobacterial output" evidence="1">
    <location>
        <begin position="13"/>
        <end position="90"/>
    </location>
</feature>
<dbReference type="RefSeq" id="WP_049964663.1">
    <property type="nucleotide sequence ID" value="NZ_CP101873.1"/>
</dbReference>
<protein>
    <recommendedName>
        <fullName evidence="1">Halobacterial output domain-containing protein</fullName>
    </recommendedName>
</protein>
<dbReference type="Proteomes" id="UP001224926">
    <property type="component" value="Chromosome"/>
</dbReference>
<keyword evidence="3" id="KW-1185">Reference proteome</keyword>
<evidence type="ECO:0000313" key="3">
    <source>
        <dbReference type="Proteomes" id="UP001224926"/>
    </source>
</evidence>
<evidence type="ECO:0000313" key="2">
    <source>
        <dbReference type="EMBL" id="WMT08978.1"/>
    </source>
</evidence>
<evidence type="ECO:0000259" key="1">
    <source>
        <dbReference type="Pfam" id="PF18545"/>
    </source>
</evidence>
<sequence length="97" mass="10051">MVEGGDTVGEPSNRPPSQAVIEAVAEAEGVQPEGLAPPAYEPLHAVVDPTALDGLFAARSDGRGRPSGTVSFRFCGYDVTVDRDGLVTLEEAVEPAD</sequence>
<dbReference type="AlphaFoldDB" id="A0AAF0PBD2"/>
<accession>A0AAF0PBD2</accession>
<reference evidence="2 3" key="1">
    <citation type="submission" date="2022-07" db="EMBL/GenBank/DDBJ databases">
        <title>Two temperate virus in Haloterrigena jeotgali A29.</title>
        <authorList>
            <person name="Deng X."/>
        </authorList>
    </citation>
    <scope>NUCLEOTIDE SEQUENCE [LARGE SCALE GENOMIC DNA]</scope>
    <source>
        <strain evidence="2 3">A29</strain>
    </source>
</reference>
<name>A0AAF0PBD2_9EURY</name>
<dbReference type="GeneID" id="39860953"/>
<gene>
    <name evidence="2" type="ORF">NP511_04935</name>
</gene>
<dbReference type="GeneID" id="84213262"/>